<dbReference type="SMART" id="SM00382">
    <property type="entry name" value="AAA"/>
    <property type="match status" value="1"/>
</dbReference>
<dbReference type="SUPFAM" id="SSF52540">
    <property type="entry name" value="P-loop containing nucleoside triphosphate hydrolases"/>
    <property type="match status" value="1"/>
</dbReference>
<keyword evidence="1" id="KW-0813">Transport</keyword>
<sequence length="196" mass="21007">MQSHAMQECGLVATDIACRRGDRVLFRGLSFDLAPRAVVHLAGPNGIGKSSLIRILAGLLRPFMGSVERHGALALSDERLALDGHEPLENALAFWQRIDRAPQGNADFGLADLLDVPVRYLSTGQRKRAALARVAASGAPIWLLDEPLNGLDTHWSCIAQAAIKAHCNAGGAVIIASHQPLSLDAVKVIELLDFQP</sequence>
<dbReference type="AlphaFoldDB" id="A0A0B8ZJL1"/>
<dbReference type="EMBL" id="JRVC01000009">
    <property type="protein sequence ID" value="KHS46497.1"/>
    <property type="molecule type" value="Genomic_DNA"/>
</dbReference>
<dbReference type="GO" id="GO:0022857">
    <property type="term" value="F:transmembrane transporter activity"/>
    <property type="evidence" value="ECO:0007669"/>
    <property type="project" value="InterPro"/>
</dbReference>
<evidence type="ECO:0000313" key="9">
    <source>
        <dbReference type="Proteomes" id="UP000031338"/>
    </source>
</evidence>
<gene>
    <name evidence="8" type="ORF">NJ75_02088</name>
</gene>
<keyword evidence="5" id="KW-1278">Translocase</keyword>
<dbReference type="GO" id="GO:0016887">
    <property type="term" value="F:ATP hydrolysis activity"/>
    <property type="evidence" value="ECO:0007669"/>
    <property type="project" value="InterPro"/>
</dbReference>
<dbReference type="PROSITE" id="PS50893">
    <property type="entry name" value="ABC_TRANSPORTER_2"/>
    <property type="match status" value="1"/>
</dbReference>
<dbReference type="Proteomes" id="UP000031338">
    <property type="component" value="Unassembled WGS sequence"/>
</dbReference>
<evidence type="ECO:0000256" key="1">
    <source>
        <dbReference type="ARBA" id="ARBA00022448"/>
    </source>
</evidence>
<dbReference type="InterPro" id="IPR005895">
    <property type="entry name" value="ABC_transptr_haem_export_CcmA"/>
</dbReference>
<dbReference type="InterPro" id="IPR027417">
    <property type="entry name" value="P-loop_NTPase"/>
</dbReference>
<dbReference type="InterPro" id="IPR003439">
    <property type="entry name" value="ABC_transporter-like_ATP-bd"/>
</dbReference>
<evidence type="ECO:0000256" key="3">
    <source>
        <dbReference type="ARBA" id="ARBA00022748"/>
    </source>
</evidence>
<dbReference type="PANTHER" id="PTHR43499">
    <property type="entry name" value="ABC TRANSPORTER I FAMILY MEMBER 1"/>
    <property type="match status" value="1"/>
</dbReference>
<dbReference type="PATRIC" id="fig|48936.3.peg.2095"/>
<keyword evidence="9" id="KW-1185">Reference proteome</keyword>
<evidence type="ECO:0000256" key="5">
    <source>
        <dbReference type="ARBA" id="ARBA00022967"/>
    </source>
</evidence>
<dbReference type="GO" id="GO:0017004">
    <property type="term" value="P:cytochrome complex assembly"/>
    <property type="evidence" value="ECO:0007669"/>
    <property type="project" value="UniProtKB-KW"/>
</dbReference>
<dbReference type="InterPro" id="IPR003593">
    <property type="entry name" value="AAA+_ATPase"/>
</dbReference>
<keyword evidence="3" id="KW-0201">Cytochrome c-type biogenesis</keyword>
<evidence type="ECO:0000256" key="2">
    <source>
        <dbReference type="ARBA" id="ARBA00022741"/>
    </source>
</evidence>
<dbReference type="Gene3D" id="3.40.50.300">
    <property type="entry name" value="P-loop containing nucleotide triphosphate hydrolases"/>
    <property type="match status" value="1"/>
</dbReference>
<evidence type="ECO:0000256" key="6">
    <source>
        <dbReference type="ARBA" id="ARBA00023136"/>
    </source>
</evidence>
<dbReference type="PANTHER" id="PTHR43499:SF1">
    <property type="entry name" value="ABC TRANSPORTER I FAMILY MEMBER 1"/>
    <property type="match status" value="1"/>
</dbReference>
<dbReference type="STRING" id="48936.NJ75_02088"/>
<dbReference type="GO" id="GO:0005524">
    <property type="term" value="F:ATP binding"/>
    <property type="evidence" value="ECO:0007669"/>
    <property type="project" value="UniProtKB-KW"/>
</dbReference>
<keyword evidence="4" id="KW-0067">ATP-binding</keyword>
<accession>A0A0B8ZJL1</accession>
<proteinExistence type="predicted"/>
<dbReference type="Pfam" id="PF00005">
    <property type="entry name" value="ABC_tran"/>
    <property type="match status" value="1"/>
</dbReference>
<evidence type="ECO:0000256" key="4">
    <source>
        <dbReference type="ARBA" id="ARBA00022840"/>
    </source>
</evidence>
<keyword evidence="6" id="KW-0472">Membrane</keyword>
<organism evidence="8 9">
    <name type="scientific">Novosphingobium subterraneum</name>
    <dbReference type="NCBI Taxonomy" id="48936"/>
    <lineage>
        <taxon>Bacteria</taxon>
        <taxon>Pseudomonadati</taxon>
        <taxon>Pseudomonadota</taxon>
        <taxon>Alphaproteobacteria</taxon>
        <taxon>Sphingomonadales</taxon>
        <taxon>Sphingomonadaceae</taxon>
        <taxon>Novosphingobium</taxon>
    </lineage>
</organism>
<comment type="caution">
    <text evidence="8">The sequence shown here is derived from an EMBL/GenBank/DDBJ whole genome shotgun (WGS) entry which is preliminary data.</text>
</comment>
<keyword evidence="2" id="KW-0547">Nucleotide-binding</keyword>
<evidence type="ECO:0000313" key="8">
    <source>
        <dbReference type="EMBL" id="KHS46497.1"/>
    </source>
</evidence>
<evidence type="ECO:0000259" key="7">
    <source>
        <dbReference type="PROSITE" id="PS50893"/>
    </source>
</evidence>
<reference evidence="8 9" key="1">
    <citation type="submission" date="2014-10" db="EMBL/GenBank/DDBJ databases">
        <title>Draft genome sequence of Novosphingobium subterraneum DSM 12447.</title>
        <authorList>
            <person name="Gan H.M."/>
            <person name="Gan H.Y."/>
            <person name="Savka M.A."/>
        </authorList>
    </citation>
    <scope>NUCLEOTIDE SEQUENCE [LARGE SCALE GENOMIC DNA]</scope>
    <source>
        <strain evidence="8 9">DSM 12447</strain>
    </source>
</reference>
<dbReference type="NCBIfam" id="TIGR01189">
    <property type="entry name" value="ccmA"/>
    <property type="match status" value="1"/>
</dbReference>
<protein>
    <submittedName>
        <fullName evidence="8">Heme exporter protein CcmA</fullName>
    </submittedName>
</protein>
<feature type="domain" description="ABC transporter" evidence="7">
    <location>
        <begin position="11"/>
        <end position="189"/>
    </location>
</feature>
<name>A0A0B8ZJL1_9SPHN</name>